<accession>A0A6G7Y6Z1</accession>
<dbReference type="NCBIfam" id="TIGR01181">
    <property type="entry name" value="dTDP_gluc_dehyt"/>
    <property type="match status" value="1"/>
</dbReference>
<evidence type="ECO:0000256" key="6">
    <source>
        <dbReference type="ARBA" id="ARBA00023027"/>
    </source>
</evidence>
<name>A0A6G7Y6Z1_9ACTN</name>
<dbReference type="InterPro" id="IPR036291">
    <property type="entry name" value="NAD(P)-bd_dom_sf"/>
</dbReference>
<evidence type="ECO:0000256" key="2">
    <source>
        <dbReference type="ARBA" id="ARBA00001911"/>
    </source>
</evidence>
<keyword evidence="11" id="KW-1185">Reference proteome</keyword>
<evidence type="ECO:0000256" key="3">
    <source>
        <dbReference type="ARBA" id="ARBA00008178"/>
    </source>
</evidence>
<dbReference type="RefSeq" id="WP_166233738.1">
    <property type="nucleotide sequence ID" value="NZ_CP049865.1"/>
</dbReference>
<comment type="cofactor">
    <cofactor evidence="2 8">
        <name>NAD(+)</name>
        <dbReference type="ChEBI" id="CHEBI:57540"/>
    </cofactor>
</comment>
<protein>
    <recommendedName>
        <fullName evidence="5 8">dTDP-glucose 4,6-dehydratase</fullName>
        <ecNumber evidence="4 8">4.2.1.46</ecNumber>
    </recommendedName>
</protein>
<evidence type="ECO:0000313" key="11">
    <source>
        <dbReference type="Proteomes" id="UP000501058"/>
    </source>
</evidence>
<sequence>MANYLVTGGAGFIGTNFVRHLLEHTDDHVTIVDKMTYAARPESVDGLDPQRVTFVQGDVCDAALMDRLVAAADVVVHFAAESHNDNSLSDPSPFVQTNVVGTYTLLEAVRRHDVRYHHISTDEVYGDLELDDPEKFTATTPYNPSSPYSATKAGSDLLVRAWVRSFGVRATLSNCSNNYGPFQHIEKFIPRQITNVIDGVRPKLYGAGLNVRDWIHVDDHNAAVLRIIEDGRMGETYLIGADGEKDNKTVVETILRLMGEPVDAYDHVNDRAGHDLRYAIDATALRDELGWRPRFTSFEDGLADTIAWYRDNEAWWRPIKAATEAKYAATGQ</sequence>
<dbReference type="Pfam" id="PF16363">
    <property type="entry name" value="GDP_Man_Dehyd"/>
    <property type="match status" value="1"/>
</dbReference>
<dbReference type="Proteomes" id="UP000501058">
    <property type="component" value="Chromosome"/>
</dbReference>
<evidence type="ECO:0000256" key="5">
    <source>
        <dbReference type="ARBA" id="ARBA00016977"/>
    </source>
</evidence>
<evidence type="ECO:0000313" key="10">
    <source>
        <dbReference type="EMBL" id="QIK72664.1"/>
    </source>
</evidence>
<dbReference type="AlphaFoldDB" id="A0A6G7Y6Z1"/>
<dbReference type="InterPro" id="IPR016040">
    <property type="entry name" value="NAD(P)-bd_dom"/>
</dbReference>
<keyword evidence="7 8" id="KW-0456">Lyase</keyword>
<evidence type="ECO:0000256" key="1">
    <source>
        <dbReference type="ARBA" id="ARBA00001539"/>
    </source>
</evidence>
<dbReference type="InterPro" id="IPR005888">
    <property type="entry name" value="dTDP_Gluc_deHydtase"/>
</dbReference>
<evidence type="ECO:0000256" key="8">
    <source>
        <dbReference type="RuleBase" id="RU004473"/>
    </source>
</evidence>
<keyword evidence="6" id="KW-0520">NAD</keyword>
<dbReference type="GO" id="GO:0008460">
    <property type="term" value="F:dTDP-glucose 4,6-dehydratase activity"/>
    <property type="evidence" value="ECO:0007669"/>
    <property type="project" value="UniProtKB-EC"/>
</dbReference>
<comment type="catalytic activity">
    <reaction evidence="1 8">
        <text>dTDP-alpha-D-glucose = dTDP-4-dehydro-6-deoxy-alpha-D-glucose + H2O</text>
        <dbReference type="Rhea" id="RHEA:17221"/>
        <dbReference type="ChEBI" id="CHEBI:15377"/>
        <dbReference type="ChEBI" id="CHEBI:57477"/>
        <dbReference type="ChEBI" id="CHEBI:57649"/>
        <dbReference type="EC" id="4.2.1.46"/>
    </reaction>
</comment>
<dbReference type="SUPFAM" id="SSF51735">
    <property type="entry name" value="NAD(P)-binding Rossmann-fold domains"/>
    <property type="match status" value="1"/>
</dbReference>
<reference evidence="10 11" key="1">
    <citation type="submission" date="2020-03" db="EMBL/GenBank/DDBJ databases">
        <title>Propioniciclava sp. nov., isolated from Hydrophilus acuminatus.</title>
        <authorList>
            <person name="Hyun D.-W."/>
            <person name="Bae J.-W."/>
        </authorList>
    </citation>
    <scope>NUCLEOTIDE SEQUENCE [LARGE SCALE GENOMIC DNA]</scope>
    <source>
        <strain evidence="10 11">HDW11</strain>
    </source>
</reference>
<feature type="domain" description="NAD(P)-binding" evidence="9">
    <location>
        <begin position="5"/>
        <end position="304"/>
    </location>
</feature>
<gene>
    <name evidence="10" type="primary">rfbB</name>
    <name evidence="10" type="ORF">G7070_10780</name>
</gene>
<evidence type="ECO:0000259" key="9">
    <source>
        <dbReference type="Pfam" id="PF16363"/>
    </source>
</evidence>
<dbReference type="CDD" id="cd05246">
    <property type="entry name" value="dTDP_GD_SDR_e"/>
    <property type="match status" value="1"/>
</dbReference>
<proteinExistence type="inferred from homology"/>
<dbReference type="KEGG" id="prv:G7070_10780"/>
<comment type="similarity">
    <text evidence="3 8">Belongs to the NAD(P)-dependent epimerase/dehydratase family. dTDP-glucose dehydratase subfamily.</text>
</comment>
<organism evidence="10 11">
    <name type="scientific">Propioniciclava coleopterorum</name>
    <dbReference type="NCBI Taxonomy" id="2714937"/>
    <lineage>
        <taxon>Bacteria</taxon>
        <taxon>Bacillati</taxon>
        <taxon>Actinomycetota</taxon>
        <taxon>Actinomycetes</taxon>
        <taxon>Propionibacteriales</taxon>
        <taxon>Propionibacteriaceae</taxon>
        <taxon>Propioniciclava</taxon>
    </lineage>
</organism>
<evidence type="ECO:0000256" key="4">
    <source>
        <dbReference type="ARBA" id="ARBA00011990"/>
    </source>
</evidence>
<dbReference type="Gene3D" id="3.90.25.10">
    <property type="entry name" value="UDP-galactose 4-epimerase, domain 1"/>
    <property type="match status" value="1"/>
</dbReference>
<dbReference type="EMBL" id="CP049865">
    <property type="protein sequence ID" value="QIK72664.1"/>
    <property type="molecule type" value="Genomic_DNA"/>
</dbReference>
<dbReference type="Gene3D" id="3.40.50.720">
    <property type="entry name" value="NAD(P)-binding Rossmann-like Domain"/>
    <property type="match status" value="1"/>
</dbReference>
<dbReference type="GO" id="GO:0009225">
    <property type="term" value="P:nucleotide-sugar metabolic process"/>
    <property type="evidence" value="ECO:0007669"/>
    <property type="project" value="InterPro"/>
</dbReference>
<dbReference type="PANTHER" id="PTHR43000">
    <property type="entry name" value="DTDP-D-GLUCOSE 4,6-DEHYDRATASE-RELATED"/>
    <property type="match status" value="1"/>
</dbReference>
<evidence type="ECO:0000256" key="7">
    <source>
        <dbReference type="ARBA" id="ARBA00023239"/>
    </source>
</evidence>
<dbReference type="EC" id="4.2.1.46" evidence="4 8"/>